<keyword evidence="4" id="KW-1185">Reference proteome</keyword>
<organism evidence="3 4">
    <name type="scientific">Hydatigena taeniaeformis</name>
    <name type="common">Feline tapeworm</name>
    <name type="synonym">Taenia taeniaeformis</name>
    <dbReference type="NCBI Taxonomy" id="6205"/>
    <lineage>
        <taxon>Eukaryota</taxon>
        <taxon>Metazoa</taxon>
        <taxon>Spiralia</taxon>
        <taxon>Lophotrochozoa</taxon>
        <taxon>Platyhelminthes</taxon>
        <taxon>Cestoda</taxon>
        <taxon>Eucestoda</taxon>
        <taxon>Cyclophyllidea</taxon>
        <taxon>Taeniidae</taxon>
        <taxon>Hydatigera</taxon>
    </lineage>
</organism>
<feature type="region of interest" description="Disordered" evidence="1">
    <location>
        <begin position="209"/>
        <end position="229"/>
    </location>
</feature>
<protein>
    <submittedName>
        <fullName evidence="3">Uncharacterized protein</fullName>
    </submittedName>
</protein>
<evidence type="ECO:0000256" key="1">
    <source>
        <dbReference type="SAM" id="MobiDB-lite"/>
    </source>
</evidence>
<feature type="transmembrane region" description="Helical" evidence="2">
    <location>
        <begin position="89"/>
        <end position="109"/>
    </location>
</feature>
<accession>A0A3P7E716</accession>
<feature type="compositionally biased region" description="Basic residues" evidence="1">
    <location>
        <begin position="219"/>
        <end position="229"/>
    </location>
</feature>
<keyword evidence="2" id="KW-0472">Membrane</keyword>
<dbReference type="EMBL" id="UYWX01000151">
    <property type="protein sequence ID" value="VDM17283.1"/>
    <property type="molecule type" value="Genomic_DNA"/>
</dbReference>
<feature type="transmembrane region" description="Helical" evidence="2">
    <location>
        <begin position="38"/>
        <end position="59"/>
    </location>
</feature>
<feature type="transmembrane region" description="Helical" evidence="2">
    <location>
        <begin position="121"/>
        <end position="139"/>
    </location>
</feature>
<dbReference type="OrthoDB" id="6416209at2759"/>
<gene>
    <name evidence="3" type="ORF">TTAC_LOCUS995</name>
</gene>
<reference evidence="3 4" key="1">
    <citation type="submission" date="2018-11" db="EMBL/GenBank/DDBJ databases">
        <authorList>
            <consortium name="Pathogen Informatics"/>
        </authorList>
    </citation>
    <scope>NUCLEOTIDE SEQUENCE [LARGE SCALE GENOMIC DNA]</scope>
</reference>
<evidence type="ECO:0000313" key="3">
    <source>
        <dbReference type="EMBL" id="VDM17283.1"/>
    </source>
</evidence>
<dbReference type="Proteomes" id="UP000274429">
    <property type="component" value="Unassembled WGS sequence"/>
</dbReference>
<proteinExistence type="predicted"/>
<name>A0A3P7E716_HYDTA</name>
<evidence type="ECO:0000256" key="2">
    <source>
        <dbReference type="SAM" id="Phobius"/>
    </source>
</evidence>
<keyword evidence="2" id="KW-1133">Transmembrane helix</keyword>
<evidence type="ECO:0000313" key="4">
    <source>
        <dbReference type="Proteomes" id="UP000274429"/>
    </source>
</evidence>
<dbReference type="AlphaFoldDB" id="A0A3P7E716"/>
<keyword evidence="2" id="KW-0812">Transmembrane</keyword>
<feature type="transmembrane region" description="Helical" evidence="2">
    <location>
        <begin position="164"/>
        <end position="187"/>
    </location>
</feature>
<sequence length="229" mass="25483">MIGQAFYQWMMRYTLECASTPATSADLRSSVLTSPLRLTIIGTLSFVLGEAIGATLNLLGVDVDRSLSMARIYCDHHQWVHSSTSVEASYARITGALFGLAGALSFRPLTVRNVKPPPITVKRVIFPCIMCIIVCYYWQRCVSFIAPFFKCLLGYIPLRTEASFLFYMGIIGASCPIIVALFFSSLLDQLVHCKASMCNTSKHNTNVDFSRQGSQASTRSRRSHSRSQR</sequence>